<dbReference type="Proteomes" id="UP001358586">
    <property type="component" value="Chromosome 8"/>
</dbReference>
<gene>
    <name evidence="1" type="ORF">PVK06_027153</name>
</gene>
<reference evidence="1 2" key="1">
    <citation type="submission" date="2023-03" db="EMBL/GenBank/DDBJ databases">
        <title>WGS of Gossypium arboreum.</title>
        <authorList>
            <person name="Yu D."/>
        </authorList>
    </citation>
    <scope>NUCLEOTIDE SEQUENCE [LARGE SCALE GENOMIC DNA]</scope>
    <source>
        <tissue evidence="1">Leaf</tissue>
    </source>
</reference>
<protein>
    <submittedName>
        <fullName evidence="1">Uncharacterized protein</fullName>
    </submittedName>
</protein>
<organism evidence="1 2">
    <name type="scientific">Gossypium arboreum</name>
    <name type="common">Tree cotton</name>
    <name type="synonym">Gossypium nanking</name>
    <dbReference type="NCBI Taxonomy" id="29729"/>
    <lineage>
        <taxon>Eukaryota</taxon>
        <taxon>Viridiplantae</taxon>
        <taxon>Streptophyta</taxon>
        <taxon>Embryophyta</taxon>
        <taxon>Tracheophyta</taxon>
        <taxon>Spermatophyta</taxon>
        <taxon>Magnoliopsida</taxon>
        <taxon>eudicotyledons</taxon>
        <taxon>Gunneridae</taxon>
        <taxon>Pentapetalae</taxon>
        <taxon>rosids</taxon>
        <taxon>malvids</taxon>
        <taxon>Malvales</taxon>
        <taxon>Malvaceae</taxon>
        <taxon>Malvoideae</taxon>
        <taxon>Gossypium</taxon>
    </lineage>
</organism>
<name>A0ABR0P322_GOSAR</name>
<evidence type="ECO:0000313" key="1">
    <source>
        <dbReference type="EMBL" id="KAK5811781.1"/>
    </source>
</evidence>
<evidence type="ECO:0000313" key="2">
    <source>
        <dbReference type="Proteomes" id="UP001358586"/>
    </source>
</evidence>
<keyword evidence="2" id="KW-1185">Reference proteome</keyword>
<accession>A0ABR0P322</accession>
<sequence length="93" mass="10326">MGKRGASDKVIARVPAEIKRVASTPRFKWRKVSAVRDFSLGCGRVAAPNFGLGSGDHDFLVLYMIRIARVTRDDCGSSIDLLRPHWSHETTVD</sequence>
<comment type="caution">
    <text evidence="1">The sequence shown here is derived from an EMBL/GenBank/DDBJ whole genome shotgun (WGS) entry which is preliminary data.</text>
</comment>
<proteinExistence type="predicted"/>
<dbReference type="EMBL" id="JARKNE010000008">
    <property type="protein sequence ID" value="KAK5811781.1"/>
    <property type="molecule type" value="Genomic_DNA"/>
</dbReference>